<gene>
    <name evidence="9" type="ORF">Fcan01_01080</name>
</gene>
<comment type="caution">
    <text evidence="9">The sequence shown here is derived from an EMBL/GenBank/DDBJ whole genome shotgun (WGS) entry which is preliminary data.</text>
</comment>
<feature type="region of interest" description="Disordered" evidence="7">
    <location>
        <begin position="1382"/>
        <end position="1430"/>
    </location>
</feature>
<dbReference type="Pfam" id="PF12717">
    <property type="entry name" value="Cnd1"/>
    <property type="match status" value="1"/>
</dbReference>
<comment type="subcellular location">
    <subcellularLocation>
        <location evidence="1">Nucleus</location>
    </subcellularLocation>
</comment>
<dbReference type="Proteomes" id="UP000198287">
    <property type="component" value="Unassembled WGS sequence"/>
</dbReference>
<keyword evidence="3" id="KW-0498">Mitosis</keyword>
<dbReference type="GO" id="GO:0042393">
    <property type="term" value="F:histone binding"/>
    <property type="evidence" value="ECO:0007669"/>
    <property type="project" value="TreeGrafter"/>
</dbReference>
<evidence type="ECO:0000256" key="5">
    <source>
        <dbReference type="ARBA" id="ARBA00023306"/>
    </source>
</evidence>
<dbReference type="GO" id="GO:0000796">
    <property type="term" value="C:condensin complex"/>
    <property type="evidence" value="ECO:0007669"/>
    <property type="project" value="TreeGrafter"/>
</dbReference>
<keyword evidence="5" id="KW-0131">Cell cycle</keyword>
<keyword evidence="10" id="KW-1185">Reference proteome</keyword>
<evidence type="ECO:0000256" key="3">
    <source>
        <dbReference type="ARBA" id="ARBA00022776"/>
    </source>
</evidence>
<evidence type="ECO:0000256" key="4">
    <source>
        <dbReference type="ARBA" id="ARBA00023242"/>
    </source>
</evidence>
<accession>A0A226F612</accession>
<evidence type="ECO:0000313" key="9">
    <source>
        <dbReference type="EMBL" id="OXA64770.1"/>
    </source>
</evidence>
<dbReference type="InterPro" id="IPR016024">
    <property type="entry name" value="ARM-type_fold"/>
</dbReference>
<dbReference type="InterPro" id="IPR032682">
    <property type="entry name" value="Cnd1_C"/>
</dbReference>
<dbReference type="GO" id="GO:0051301">
    <property type="term" value="P:cell division"/>
    <property type="evidence" value="ECO:0007669"/>
    <property type="project" value="UniProtKB-KW"/>
</dbReference>
<reference evidence="9 10" key="1">
    <citation type="submission" date="2015-12" db="EMBL/GenBank/DDBJ databases">
        <title>The genome of Folsomia candida.</title>
        <authorList>
            <person name="Faddeeva A."/>
            <person name="Derks M.F."/>
            <person name="Anvar Y."/>
            <person name="Smit S."/>
            <person name="Van Straalen N."/>
            <person name="Roelofs D."/>
        </authorList>
    </citation>
    <scope>NUCLEOTIDE SEQUENCE [LARGE SCALE GENOMIC DNA]</scope>
    <source>
        <strain evidence="9 10">VU population</strain>
        <tissue evidence="9">Whole body</tissue>
    </source>
</reference>
<keyword evidence="2" id="KW-0132">Cell division</keyword>
<dbReference type="PANTHER" id="PTHR14222:SF2">
    <property type="entry name" value="CONDENSIN COMPLEX SUBUNIT 1"/>
    <property type="match status" value="1"/>
</dbReference>
<protein>
    <submittedName>
        <fullName evidence="9">Condensin complex subunit 1</fullName>
    </submittedName>
</protein>
<sequence>MEVMEDDEYEDYEDDEEHLSVFLQGTGGQADYLEAIPTSNIGLQKLTTIHNRVKNQGTFLVTSHYSTLANAVAGDPTPPPEVIFEAARIIHKGLIKLKEEIGVHGAEVDKFNRKEINRLRRSLAVMIYLVHRGLGGMDAQIILQSGNIGGKGKSGKATAAFNGIEYACGINWRNLRSMIMEELLAVLQLHVEKIWDDTGYGYSVPRMLIRTMCRNFNEVRLANENLRAGNEPYKIFAIVAKRFNKAADVYQRLFPVKFYNAVCFRFPFHLIIWSYSLSLQLMKYGEDVGKLISRSVEVMANDYEIEDAVVNAFQTIMIIVETYMGESDKNSVLAEKGAAQVLEDLCERTPKDVIQKARLYLVHLLKVDSVPIRNAVVQGSATLMRWLNRTDGEGLENIGKLRTQILNEILVKHCRDVNFLIRSKCLQILAKLIDEGILEPIEVAICMNAAIDRMNDSTTLTRKYSMLIVNNILAKFPGICSTEINYKKEVDDHRKRLLEIMAKTSPRKSYYTCAIVREFTEQVQVEEIPLPEIYDADVEAGMTKVRPLIAGLVKEDKYWDACLILYHCFQRYGNNVGIAEAGVTSAKPELYLGFFNKVTTGSESSTDFATQSHRSILECSLDLSKSMTAHEGELMENEEVIIERKILQFSQGCLRMKEKLNSLVEKLTLLLQIGQPNDRTKVIGTIRELVRSGYPVNEKITGPVVQAIAMLAKNSAGALAPAFWSIFIGDQGIGNVQMVRNIFKILDSVDAATKNLLKPIIGEMYAVGSLSEQAVRILWDAFNRAYDSWSAHDAKNAIFVLGAIGKCNKDVITANLGFILKAGLGDDALNDFGLIRYTLEAILFSLKATKKGESDVQTTHRLSRNHALFDRLVEILVYGVSTKGNWETHQHFPRVAELAVQIIYKLSWDHIPFTDQILRRIPPIVFGETNENEGFSNFEIKDTEEIYIRYMAIMTALLGTHINYCETVAIPEIKRRKAVDTSVVLEDAMSKSDLDNVSTTCNSTLGGHSSLKLNATNIARISAINNSSTISRARRRRPKSTSSFSTTGSTTGVLSEIEAVIGKSAFDGDVDIVKSYIEKLLDRGTFHQLRHITLYFCQNITTIKHRKLKISIVNSIAKLMLVSAESVAKLIEPFINLWTIVDDDLVKVEMLKHITALNVRFPNQMEPCNMIIKSGLMSGSTHIKMACLDFMGYLALGDMVKIRDSIAEVALCLTSEKLVIRELARDFFDVCAEKNNVISNAIPEVISQLSNRDGLSQQDFQGIMKFLLVRVKKEKQVVGLVETLVNRFKGSAQNGRLWEDNACCLSQLPQGEKTFKIIRDNLRLYTDKLENEVVYTSFVHIIGILRRVNLKPGVKTKVEDYERELKELREKCLKKNYVAKAKNRQEGKNNKQSENQDASSLISLFKEPDGNGIDKGGQDENTDDSDDEDS</sequence>
<evidence type="ECO:0000256" key="1">
    <source>
        <dbReference type="ARBA" id="ARBA00004123"/>
    </source>
</evidence>
<dbReference type="GO" id="GO:0005634">
    <property type="term" value="C:nucleus"/>
    <property type="evidence" value="ECO:0007669"/>
    <property type="project" value="UniProtKB-SubCell"/>
</dbReference>
<dbReference type="GO" id="GO:0000779">
    <property type="term" value="C:condensed chromosome, centromeric region"/>
    <property type="evidence" value="ECO:0007669"/>
    <property type="project" value="TreeGrafter"/>
</dbReference>
<feature type="domain" description="Condensin complex subunit 1 C-terminal" evidence="8">
    <location>
        <begin position="1155"/>
        <end position="1306"/>
    </location>
</feature>
<evidence type="ECO:0000256" key="6">
    <source>
        <dbReference type="SAM" id="Coils"/>
    </source>
</evidence>
<evidence type="ECO:0000256" key="7">
    <source>
        <dbReference type="SAM" id="MobiDB-lite"/>
    </source>
</evidence>
<evidence type="ECO:0000313" key="10">
    <source>
        <dbReference type="Proteomes" id="UP000198287"/>
    </source>
</evidence>
<feature type="compositionally biased region" description="Acidic residues" evidence="7">
    <location>
        <begin position="1420"/>
        <end position="1430"/>
    </location>
</feature>
<dbReference type="GO" id="GO:0010032">
    <property type="term" value="P:meiotic chromosome condensation"/>
    <property type="evidence" value="ECO:0007669"/>
    <property type="project" value="TreeGrafter"/>
</dbReference>
<dbReference type="STRING" id="158441.A0A226F612"/>
<feature type="compositionally biased region" description="Polar residues" evidence="7">
    <location>
        <begin position="1392"/>
        <end position="1402"/>
    </location>
</feature>
<feature type="coiled-coil region" evidence="6">
    <location>
        <begin position="1351"/>
        <end position="1378"/>
    </location>
</feature>
<dbReference type="SUPFAM" id="SSF48371">
    <property type="entry name" value="ARM repeat"/>
    <property type="match status" value="1"/>
</dbReference>
<name>A0A226F612_FOLCA</name>
<evidence type="ECO:0000256" key="2">
    <source>
        <dbReference type="ARBA" id="ARBA00022618"/>
    </source>
</evidence>
<keyword evidence="6" id="KW-0175">Coiled coil</keyword>
<dbReference type="InterPro" id="IPR026971">
    <property type="entry name" value="CND1/NCAPD3"/>
</dbReference>
<dbReference type="GO" id="GO:0007076">
    <property type="term" value="P:mitotic chromosome condensation"/>
    <property type="evidence" value="ECO:0007669"/>
    <property type="project" value="InterPro"/>
</dbReference>
<dbReference type="EMBL" id="LNIX01000001">
    <property type="protein sequence ID" value="OXA64770.1"/>
    <property type="molecule type" value="Genomic_DNA"/>
</dbReference>
<dbReference type="OrthoDB" id="436262at2759"/>
<dbReference type="PANTHER" id="PTHR14222">
    <property type="entry name" value="CONDENSIN"/>
    <property type="match status" value="1"/>
</dbReference>
<evidence type="ECO:0000259" key="8">
    <source>
        <dbReference type="Pfam" id="PF12717"/>
    </source>
</evidence>
<keyword evidence="4" id="KW-0539">Nucleus</keyword>
<proteinExistence type="predicted"/>
<organism evidence="9 10">
    <name type="scientific">Folsomia candida</name>
    <name type="common">Springtail</name>
    <dbReference type="NCBI Taxonomy" id="158441"/>
    <lineage>
        <taxon>Eukaryota</taxon>
        <taxon>Metazoa</taxon>
        <taxon>Ecdysozoa</taxon>
        <taxon>Arthropoda</taxon>
        <taxon>Hexapoda</taxon>
        <taxon>Collembola</taxon>
        <taxon>Entomobryomorpha</taxon>
        <taxon>Isotomoidea</taxon>
        <taxon>Isotomidae</taxon>
        <taxon>Proisotominae</taxon>
        <taxon>Folsomia</taxon>
    </lineage>
</organism>